<dbReference type="PIRSF" id="PIRSF004846">
    <property type="entry name" value="ModA"/>
    <property type="match status" value="1"/>
</dbReference>
<dbReference type="EMBL" id="CP141769">
    <property type="protein sequence ID" value="WRS40177.1"/>
    <property type="molecule type" value="Genomic_DNA"/>
</dbReference>
<evidence type="ECO:0000256" key="3">
    <source>
        <dbReference type="ARBA" id="ARBA00022729"/>
    </source>
</evidence>
<dbReference type="Gene3D" id="3.40.190.10">
    <property type="entry name" value="Periplasmic binding protein-like II"/>
    <property type="match status" value="2"/>
</dbReference>
<sequence length="249" mass="26219">MKTVRSAVLAALCLLALRAEAGEVRVAVAANFAAPMKEIAAMFQADTGHTVQASFGSTGKFYAQIRNGAPYDVFLAADDETPRRLGSEGYAEAASEFTYAQGTLVLWSRNPGTVDARGEVLKGRFGKLAIANPRLAPYGRAAQEALQKLGLWDAVQNRLVMGENIGQTLQFVATGAADLGFVALSQTLKDGKPAGGSSSVVPQALYAPIRQDAVVLAKPQDKAAADAFVAYLKGKKAHGVIRSYGYALP</sequence>
<dbReference type="CDD" id="cd13539">
    <property type="entry name" value="PBP2_AvModA"/>
    <property type="match status" value="1"/>
</dbReference>
<dbReference type="InterPro" id="IPR044084">
    <property type="entry name" value="AvModA-like_subst-bd"/>
</dbReference>
<evidence type="ECO:0000313" key="5">
    <source>
        <dbReference type="EMBL" id="WRS40177.1"/>
    </source>
</evidence>
<evidence type="ECO:0000256" key="1">
    <source>
        <dbReference type="ARBA" id="ARBA00009175"/>
    </source>
</evidence>
<evidence type="ECO:0000256" key="4">
    <source>
        <dbReference type="SAM" id="SignalP"/>
    </source>
</evidence>
<organism evidence="5 6">
    <name type="scientific">Thiobacillus sedimenti</name>
    <dbReference type="NCBI Taxonomy" id="3110231"/>
    <lineage>
        <taxon>Bacteria</taxon>
        <taxon>Pseudomonadati</taxon>
        <taxon>Pseudomonadota</taxon>
        <taxon>Betaproteobacteria</taxon>
        <taxon>Nitrosomonadales</taxon>
        <taxon>Thiobacillaceae</taxon>
        <taxon>Thiobacillus</taxon>
    </lineage>
</organism>
<reference evidence="5 6" key="1">
    <citation type="submission" date="2023-12" db="EMBL/GenBank/DDBJ databases">
        <title>Thiobacillus sedimentum sp. nov., a chemolithoautotrophic sulfur-oxidizing bacterium isolated from freshwater sediment.</title>
        <authorList>
            <person name="Luo J."/>
            <person name="Dai C."/>
        </authorList>
    </citation>
    <scope>NUCLEOTIDE SEQUENCE [LARGE SCALE GENOMIC DNA]</scope>
    <source>
        <strain evidence="5 6">SCUT-2</strain>
    </source>
</reference>
<dbReference type="PANTHER" id="PTHR30632:SF14">
    <property type="entry name" value="TUNGSTATE_MOLYBDATE_CHROMATE-BINDING PROTEIN MODA"/>
    <property type="match status" value="1"/>
</dbReference>
<feature type="signal peptide" evidence="4">
    <location>
        <begin position="1"/>
        <end position="21"/>
    </location>
</feature>
<dbReference type="RefSeq" id="WP_324780707.1">
    <property type="nucleotide sequence ID" value="NZ_CP141769.1"/>
</dbReference>
<gene>
    <name evidence="5" type="primary">modA</name>
    <name evidence="5" type="ORF">VA613_04725</name>
</gene>
<dbReference type="Proteomes" id="UP001334732">
    <property type="component" value="Chromosome"/>
</dbReference>
<dbReference type="InterPro" id="IPR050682">
    <property type="entry name" value="ModA/WtpA"/>
</dbReference>
<evidence type="ECO:0000256" key="2">
    <source>
        <dbReference type="ARBA" id="ARBA00022723"/>
    </source>
</evidence>
<comment type="similarity">
    <text evidence="1">Belongs to the bacterial solute-binding protein ModA family.</text>
</comment>
<name>A0ABZ1CLM3_9PROT</name>
<dbReference type="PANTHER" id="PTHR30632">
    <property type="entry name" value="MOLYBDATE-BINDING PERIPLASMIC PROTEIN"/>
    <property type="match status" value="1"/>
</dbReference>
<feature type="chain" id="PRO_5045820320" evidence="4">
    <location>
        <begin position="22"/>
        <end position="249"/>
    </location>
</feature>
<keyword evidence="3 4" id="KW-0732">Signal</keyword>
<protein>
    <submittedName>
        <fullName evidence="5">Molybdate ABC transporter substrate-binding protein</fullName>
    </submittedName>
</protein>
<accession>A0ABZ1CLM3</accession>
<dbReference type="SUPFAM" id="SSF53850">
    <property type="entry name" value="Periplasmic binding protein-like II"/>
    <property type="match status" value="1"/>
</dbReference>
<dbReference type="NCBIfam" id="TIGR01256">
    <property type="entry name" value="modA"/>
    <property type="match status" value="1"/>
</dbReference>
<dbReference type="Pfam" id="PF13531">
    <property type="entry name" value="SBP_bac_11"/>
    <property type="match status" value="1"/>
</dbReference>
<evidence type="ECO:0000313" key="6">
    <source>
        <dbReference type="Proteomes" id="UP001334732"/>
    </source>
</evidence>
<proteinExistence type="inferred from homology"/>
<keyword evidence="6" id="KW-1185">Reference proteome</keyword>
<keyword evidence="2" id="KW-0479">Metal-binding</keyword>
<dbReference type="InterPro" id="IPR005950">
    <property type="entry name" value="ModA"/>
</dbReference>